<organism evidence="3 4">
    <name type="scientific">Marasmius crinis-equi</name>
    <dbReference type="NCBI Taxonomy" id="585013"/>
    <lineage>
        <taxon>Eukaryota</taxon>
        <taxon>Fungi</taxon>
        <taxon>Dikarya</taxon>
        <taxon>Basidiomycota</taxon>
        <taxon>Agaricomycotina</taxon>
        <taxon>Agaricomycetes</taxon>
        <taxon>Agaricomycetidae</taxon>
        <taxon>Agaricales</taxon>
        <taxon>Marasmiineae</taxon>
        <taxon>Marasmiaceae</taxon>
        <taxon>Marasmius</taxon>
    </lineage>
</organism>
<dbReference type="SUPFAM" id="SSF52047">
    <property type="entry name" value="RNI-like"/>
    <property type="match status" value="1"/>
</dbReference>
<gene>
    <name evidence="3" type="ORF">V5O48_009117</name>
</gene>
<dbReference type="PANTHER" id="PTHR38926">
    <property type="entry name" value="F-BOX DOMAIN CONTAINING PROTEIN, EXPRESSED"/>
    <property type="match status" value="1"/>
</dbReference>
<proteinExistence type="predicted"/>
<feature type="domain" description="F-box" evidence="2">
    <location>
        <begin position="117"/>
        <end position="184"/>
    </location>
</feature>
<reference evidence="3 4" key="1">
    <citation type="submission" date="2024-02" db="EMBL/GenBank/DDBJ databases">
        <title>A draft genome for the cacao thread blight pathogen Marasmius crinis-equi.</title>
        <authorList>
            <person name="Cohen S.P."/>
            <person name="Baruah I.K."/>
            <person name="Amoako-Attah I."/>
            <person name="Bukari Y."/>
            <person name="Meinhardt L.W."/>
            <person name="Bailey B.A."/>
        </authorList>
    </citation>
    <scope>NUCLEOTIDE SEQUENCE [LARGE SCALE GENOMIC DNA]</scope>
    <source>
        <strain evidence="3 4">GH-76</strain>
    </source>
</reference>
<keyword evidence="4" id="KW-1185">Reference proteome</keyword>
<dbReference type="Proteomes" id="UP001465976">
    <property type="component" value="Unassembled WGS sequence"/>
</dbReference>
<dbReference type="PANTHER" id="PTHR38926:SF5">
    <property type="entry name" value="F-BOX AND LEUCINE-RICH REPEAT PROTEIN 6"/>
    <property type="match status" value="1"/>
</dbReference>
<evidence type="ECO:0000259" key="2">
    <source>
        <dbReference type="Pfam" id="PF12937"/>
    </source>
</evidence>
<evidence type="ECO:0000313" key="4">
    <source>
        <dbReference type="Proteomes" id="UP001465976"/>
    </source>
</evidence>
<dbReference type="Pfam" id="PF12937">
    <property type="entry name" value="F-box-like"/>
    <property type="match status" value="1"/>
</dbReference>
<evidence type="ECO:0000313" key="3">
    <source>
        <dbReference type="EMBL" id="KAL0572845.1"/>
    </source>
</evidence>
<comment type="caution">
    <text evidence="3">The sequence shown here is derived from an EMBL/GenBank/DDBJ whole genome shotgun (WGS) entry which is preliminary data.</text>
</comment>
<dbReference type="Gene3D" id="1.20.1280.50">
    <property type="match status" value="1"/>
</dbReference>
<keyword evidence="1" id="KW-0175">Coiled coil</keyword>
<accession>A0ABR3FC08</accession>
<protein>
    <recommendedName>
        <fullName evidence="2">F-box domain-containing protein</fullName>
    </recommendedName>
</protein>
<dbReference type="EMBL" id="JBAHYK010000574">
    <property type="protein sequence ID" value="KAL0572845.1"/>
    <property type="molecule type" value="Genomic_DNA"/>
</dbReference>
<feature type="coiled-coil region" evidence="1">
    <location>
        <begin position="78"/>
        <end position="108"/>
    </location>
</feature>
<sequence>MESDEIPSVTSFEQQAVAEASNPAAPCPDCYFDFVASQNQIKGPSDALYSCFASTNSYPSPQEGASIQVEIKDAITQISFINNAVSRLREAINALDKEKCRIEGVLERYRSILRPVHRLPSEILLKIFCLTSDVPASIDSEGFGRIQAPSSLCPSRPPWVLSQVCRSWRQLALDTPSLWSFVSFNFLTCEHLMLHAQCRRLQLQLHRSGKNPLDIVATTSTSDSSVIERLLFPLCSSSPYWRSLRLQSDEELFSLGMTFASGRLQALESLHLHLIGPIHHGFDYFQFASRLTRLSLSGGRRLGSNVDETDSGRLLKLPYCQITHYRWEDDDSENFLDMDSASGWVLWIFAHFTLRKLPNLQSCHLFFHSRAGIHQYIFRETAPGFIDGSLKVSLHRLIELELHTVDMKTGIHAVLPWIVHAPSLEKLTIFSSGPDRAALSTFLTHPQKLTYLSIPMVEMPPDELSAVLSRITGLKDLSFGVAGGITDGYISLFLPTHPETGDFSIVPNLQNLSLLAIPDGKSSYSENTLLDVLEARRREVGLSSGAGVASSYQRLLSVNLDRPVEGRAATVRMDQLRAEGLRVRFRSEN</sequence>
<dbReference type="InterPro" id="IPR001810">
    <property type="entry name" value="F-box_dom"/>
</dbReference>
<name>A0ABR3FC08_9AGAR</name>
<evidence type="ECO:0000256" key="1">
    <source>
        <dbReference type="SAM" id="Coils"/>
    </source>
</evidence>